<dbReference type="InterPro" id="IPR014710">
    <property type="entry name" value="RmlC-like_jellyroll"/>
</dbReference>
<dbReference type="GO" id="GO:0008830">
    <property type="term" value="F:dTDP-4-dehydrorhamnose 3,5-epimerase activity"/>
    <property type="evidence" value="ECO:0007669"/>
    <property type="project" value="UniProtKB-UniRule"/>
</dbReference>
<sequence length="182" mass="20960">MEIQSTFIEGCFIIKPKVFKDERGLFLETFNKKIFEEISGVKVDFVQDNQSISKKGVLRGLHFQTGEYAQAKLVHVIKGEVLDVAVDLRPGSKTYKKYFSIILNDHNNLQLFIPRGFAHGFLTLSESAVFAYKCDNYYCQSAESGIIYNDPDIEIDWKLSDYDIILSQKDRKLLFLKDIENV</sequence>
<evidence type="ECO:0000256" key="1">
    <source>
        <dbReference type="ARBA" id="ARBA00001298"/>
    </source>
</evidence>
<feature type="active site" description="Proton donor" evidence="5">
    <location>
        <position position="132"/>
    </location>
</feature>
<feature type="active site" description="Proton acceptor" evidence="5">
    <location>
        <position position="62"/>
    </location>
</feature>
<dbReference type="GO" id="GO:0005829">
    <property type="term" value="C:cytosol"/>
    <property type="evidence" value="ECO:0007669"/>
    <property type="project" value="TreeGrafter"/>
</dbReference>
<dbReference type="GO" id="GO:0000271">
    <property type="term" value="P:polysaccharide biosynthetic process"/>
    <property type="evidence" value="ECO:0007669"/>
    <property type="project" value="TreeGrafter"/>
</dbReference>
<dbReference type="CDD" id="cd00438">
    <property type="entry name" value="cupin_RmlC"/>
    <property type="match status" value="1"/>
</dbReference>
<dbReference type="RefSeq" id="WP_027414279.1">
    <property type="nucleotide sequence ID" value="NZ_BMWS01000013.1"/>
</dbReference>
<dbReference type="InterPro" id="IPR000888">
    <property type="entry name" value="RmlC-like"/>
</dbReference>
<dbReference type="Pfam" id="PF00908">
    <property type="entry name" value="dTDP_sugar_isom"/>
    <property type="match status" value="1"/>
</dbReference>
<evidence type="ECO:0000256" key="7">
    <source>
        <dbReference type="RuleBase" id="RU364069"/>
    </source>
</evidence>
<evidence type="ECO:0000256" key="3">
    <source>
        <dbReference type="ARBA" id="ARBA00012098"/>
    </source>
</evidence>
<comment type="caution">
    <text evidence="8">The sequence shown here is derived from an EMBL/GenBank/DDBJ whole genome shotgun (WGS) entry which is preliminary data.</text>
</comment>
<dbReference type="AlphaFoldDB" id="A0A918JWE6"/>
<proteinExistence type="inferred from homology"/>
<reference evidence="8 9" key="1">
    <citation type="journal article" date="2014" name="Int. J. Syst. Evol. Microbiol.">
        <title>Complete genome sequence of Corynebacterium casei LMG S-19264T (=DSM 44701T), isolated from a smear-ripened cheese.</title>
        <authorList>
            <consortium name="US DOE Joint Genome Institute (JGI-PGF)"/>
            <person name="Walter F."/>
            <person name="Albersmeier A."/>
            <person name="Kalinowski J."/>
            <person name="Ruckert C."/>
        </authorList>
    </citation>
    <scope>NUCLEOTIDE SEQUENCE [LARGE SCALE GENOMIC DNA]</scope>
    <source>
        <strain evidence="8 9">KCTC 12285</strain>
    </source>
</reference>
<name>A0A918JWE6_9FLAO</name>
<comment type="similarity">
    <text evidence="7">Belongs to the dTDP-4-dehydrorhamnose 3,5-epimerase family.</text>
</comment>
<dbReference type="EMBL" id="BMWS01000013">
    <property type="protein sequence ID" value="GGX19554.1"/>
    <property type="molecule type" value="Genomic_DNA"/>
</dbReference>
<dbReference type="EC" id="5.1.3.13" evidence="3 7"/>
<protein>
    <recommendedName>
        <fullName evidence="4 7">dTDP-4-dehydrorhamnose 3,5-epimerase</fullName>
        <ecNumber evidence="3 7">5.1.3.13</ecNumber>
    </recommendedName>
    <alternativeName>
        <fullName evidence="7">Thymidine diphospho-4-keto-rhamnose 3,5-epimerase</fullName>
    </alternativeName>
</protein>
<comment type="subunit">
    <text evidence="7">Homodimer.</text>
</comment>
<dbReference type="SUPFAM" id="SSF51182">
    <property type="entry name" value="RmlC-like cupins"/>
    <property type="match status" value="1"/>
</dbReference>
<dbReference type="GO" id="GO:0019305">
    <property type="term" value="P:dTDP-rhamnose biosynthetic process"/>
    <property type="evidence" value="ECO:0007669"/>
    <property type="project" value="UniProtKB-UniRule"/>
</dbReference>
<accession>A0A918JWE6</accession>
<dbReference type="PANTHER" id="PTHR21047:SF2">
    <property type="entry name" value="THYMIDINE DIPHOSPHO-4-KETO-RHAMNOSE 3,5-EPIMERASE"/>
    <property type="match status" value="1"/>
</dbReference>
<dbReference type="PANTHER" id="PTHR21047">
    <property type="entry name" value="DTDP-6-DEOXY-D-GLUCOSE-3,5 EPIMERASE"/>
    <property type="match status" value="1"/>
</dbReference>
<evidence type="ECO:0000256" key="4">
    <source>
        <dbReference type="ARBA" id="ARBA00019595"/>
    </source>
</evidence>
<comment type="function">
    <text evidence="2 7">Catalyzes the epimerization of the C3' and C5'positions of dTDP-6-deoxy-D-xylo-4-hexulose, forming dTDP-6-deoxy-L-lyxo-4-hexulose.</text>
</comment>
<evidence type="ECO:0000313" key="8">
    <source>
        <dbReference type="EMBL" id="GGX19554.1"/>
    </source>
</evidence>
<dbReference type="Gene3D" id="2.60.120.10">
    <property type="entry name" value="Jelly Rolls"/>
    <property type="match status" value="1"/>
</dbReference>
<dbReference type="NCBIfam" id="TIGR01221">
    <property type="entry name" value="rmlC"/>
    <property type="match status" value="1"/>
</dbReference>
<comment type="pathway">
    <text evidence="7">Carbohydrate biosynthesis; dTDP-L-rhamnose biosynthesis.</text>
</comment>
<dbReference type="Proteomes" id="UP000601108">
    <property type="component" value="Unassembled WGS sequence"/>
</dbReference>
<evidence type="ECO:0000256" key="6">
    <source>
        <dbReference type="PIRSR" id="PIRSR600888-3"/>
    </source>
</evidence>
<evidence type="ECO:0000313" key="9">
    <source>
        <dbReference type="Proteomes" id="UP000601108"/>
    </source>
</evidence>
<evidence type="ECO:0000256" key="5">
    <source>
        <dbReference type="PIRSR" id="PIRSR600888-1"/>
    </source>
</evidence>
<organism evidence="8 9">
    <name type="scientific">Aquimarina muelleri</name>
    <dbReference type="NCBI Taxonomy" id="279356"/>
    <lineage>
        <taxon>Bacteria</taxon>
        <taxon>Pseudomonadati</taxon>
        <taxon>Bacteroidota</taxon>
        <taxon>Flavobacteriia</taxon>
        <taxon>Flavobacteriales</taxon>
        <taxon>Flavobacteriaceae</taxon>
        <taxon>Aquimarina</taxon>
    </lineage>
</organism>
<feature type="site" description="Participates in a stacking interaction with the thymidine ring of dTDP-4-oxo-6-deoxyglucose" evidence="6">
    <location>
        <position position="138"/>
    </location>
</feature>
<evidence type="ECO:0000256" key="2">
    <source>
        <dbReference type="ARBA" id="ARBA00001997"/>
    </source>
</evidence>
<dbReference type="InterPro" id="IPR011051">
    <property type="entry name" value="RmlC_Cupin_sf"/>
</dbReference>
<keyword evidence="7" id="KW-0413">Isomerase</keyword>
<comment type="catalytic activity">
    <reaction evidence="1 7">
        <text>dTDP-4-dehydro-6-deoxy-alpha-D-glucose = dTDP-4-dehydro-beta-L-rhamnose</text>
        <dbReference type="Rhea" id="RHEA:16969"/>
        <dbReference type="ChEBI" id="CHEBI:57649"/>
        <dbReference type="ChEBI" id="CHEBI:62830"/>
        <dbReference type="EC" id="5.1.3.13"/>
    </reaction>
</comment>
<gene>
    <name evidence="8" type="primary">rmlC</name>
    <name evidence="8" type="ORF">GCM10007384_21080</name>
</gene>
<keyword evidence="9" id="KW-1185">Reference proteome</keyword>